<dbReference type="Pfam" id="PF01640">
    <property type="entry name" value="Peptidase_C10"/>
    <property type="match status" value="1"/>
</dbReference>
<feature type="active site" description="Nucleophile" evidence="1">
    <location>
        <position position="150"/>
    </location>
</feature>
<feature type="chain" id="PRO_5029472027" description="Spi protease inhibitor domain-containing protein" evidence="2">
    <location>
        <begin position="20"/>
        <end position="565"/>
    </location>
</feature>
<accession>A0A7K0KHH1</accession>
<dbReference type="GO" id="GO:0006508">
    <property type="term" value="P:proteolysis"/>
    <property type="evidence" value="ECO:0007669"/>
    <property type="project" value="UniProtKB-KW"/>
</dbReference>
<comment type="caution">
    <text evidence="3">The sequence shown here is derived from an EMBL/GenBank/DDBJ whole genome shotgun (WGS) entry which is preliminary data.</text>
</comment>
<organism evidence="3 4">
    <name type="scientific">Hallella mizrahii</name>
    <dbReference type="NCBI Taxonomy" id="2606637"/>
    <lineage>
        <taxon>Bacteria</taxon>
        <taxon>Pseudomonadati</taxon>
        <taxon>Bacteroidota</taxon>
        <taxon>Bacteroidia</taxon>
        <taxon>Bacteroidales</taxon>
        <taxon>Prevotellaceae</taxon>
        <taxon>Hallella</taxon>
    </lineage>
</organism>
<feature type="signal peptide" evidence="2">
    <location>
        <begin position="1"/>
        <end position="19"/>
    </location>
</feature>
<dbReference type="InterPro" id="IPR044934">
    <property type="entry name" value="Streptopain_sf"/>
</dbReference>
<gene>
    <name evidence="3" type="ORF">FYJ73_12050</name>
</gene>
<feature type="active site" description="Proton acceptor" evidence="1">
    <location>
        <position position="295"/>
    </location>
</feature>
<proteinExistence type="predicted"/>
<dbReference type="EMBL" id="VUNG01000036">
    <property type="protein sequence ID" value="MST85386.1"/>
    <property type="molecule type" value="Genomic_DNA"/>
</dbReference>
<dbReference type="RefSeq" id="WP_154534973.1">
    <property type="nucleotide sequence ID" value="NZ_VUNG01000036.1"/>
</dbReference>
<dbReference type="InterPro" id="IPR000200">
    <property type="entry name" value="Peptidase_C10"/>
</dbReference>
<reference evidence="3 4" key="1">
    <citation type="submission" date="2019-08" db="EMBL/GenBank/DDBJ databases">
        <title>In-depth cultivation of the pig gut microbiome towards novel bacterial diversity and tailored functional studies.</title>
        <authorList>
            <person name="Wylensek D."/>
            <person name="Hitch T.C.A."/>
            <person name="Clavel T."/>
        </authorList>
    </citation>
    <scope>NUCLEOTIDE SEQUENCE [LARGE SCALE GENOMIC DNA]</scope>
    <source>
        <strain evidence="3 4">LKV-178-WT-2A</strain>
    </source>
</reference>
<dbReference type="PRINTS" id="PR00797">
    <property type="entry name" value="STREPTOPAIN"/>
</dbReference>
<evidence type="ECO:0008006" key="5">
    <source>
        <dbReference type="Google" id="ProtNLM"/>
    </source>
</evidence>
<dbReference type="Gene3D" id="3.30.910.30">
    <property type="entry name" value="Peptidase C10 family"/>
    <property type="match status" value="1"/>
</dbReference>
<keyword evidence="4" id="KW-1185">Reference proteome</keyword>
<dbReference type="Gene3D" id="3.90.70.50">
    <property type="entry name" value="Peptidase C10, streptopain"/>
    <property type="match status" value="1"/>
</dbReference>
<evidence type="ECO:0000313" key="3">
    <source>
        <dbReference type="EMBL" id="MST85386.1"/>
    </source>
</evidence>
<protein>
    <recommendedName>
        <fullName evidence="5">Spi protease inhibitor domain-containing protein</fullName>
    </recommendedName>
</protein>
<dbReference type="GO" id="GO:0008234">
    <property type="term" value="F:cysteine-type peptidase activity"/>
    <property type="evidence" value="ECO:0007669"/>
    <property type="project" value="UniProtKB-KW"/>
</dbReference>
<dbReference type="InterPro" id="IPR038765">
    <property type="entry name" value="Papain-like_cys_pep_sf"/>
</dbReference>
<dbReference type="Proteomes" id="UP000438914">
    <property type="component" value="Unassembled WGS sequence"/>
</dbReference>
<evidence type="ECO:0000313" key="4">
    <source>
        <dbReference type="Proteomes" id="UP000438914"/>
    </source>
</evidence>
<evidence type="ECO:0000256" key="1">
    <source>
        <dbReference type="PIRSR" id="PIRSR600200-1"/>
    </source>
</evidence>
<dbReference type="AlphaFoldDB" id="A0A7K0KHH1"/>
<evidence type="ECO:0000256" key="2">
    <source>
        <dbReference type="SAM" id="SignalP"/>
    </source>
</evidence>
<name>A0A7K0KHH1_9BACT</name>
<sequence length="565" mass="62602">MRKIYFLLLFLCLAVNMQARKRTVQEMKSIALNQLGLYSSSTRGNATTEVRKMYDADMLAVYGTESAFVVVSKNTEFAPVLGYSDAPFVADNMPTDFLWWMAQITASMKRGYQSNYSPATRSTGDSSYLVTARWGQTSPYSDACPSYTGCVATAMSQIMYYYKYPAQGEGTDCAYTVNGTDNARSFSTTYAWDKMVDDYYNSTLFISKARKNAVADLMFDAGSAVHMQYTNTGSGAYTNDAAAAFVKNFHYDSLSVNLLSRFLYSDQEWMNIISNEIQNKRPILYAASDTVAGGHAFIFDGIDDNGLVHINWGWDGSANGFYNIADLSPNDTILSTDDHYHFNLGQQMIIGLKAHANADTEDSYHSQWCSDSIVAYSTPGKDSLGVEIANLYNMDYQDFSGEILLLLISQAQKDTTAVNLIDIPKGTKSTVPYGSGFTFRNNEGKVEVNYFDLKKDLGMKAGSYKVCLASQSDRQAVPTVLRVMGGESSSLFTYSADGMITFNTSTGINNVLQTSPTSKDNSVRVYDETGKLVYVSSPETFRIDNIRGHGLFIIKQGTRTRKVIR</sequence>
<keyword evidence="2" id="KW-0732">Signal</keyword>
<dbReference type="SUPFAM" id="SSF54001">
    <property type="entry name" value="Cysteine proteinases"/>
    <property type="match status" value="1"/>
</dbReference>